<evidence type="ECO:0000256" key="1">
    <source>
        <dbReference type="SAM" id="Coils"/>
    </source>
</evidence>
<dbReference type="RefSeq" id="WP_157708528.1">
    <property type="nucleotide sequence ID" value="NZ_CP034348.1"/>
</dbReference>
<keyword evidence="1" id="KW-0175">Coiled coil</keyword>
<reference evidence="3" key="1">
    <citation type="submission" date="2018-12" db="EMBL/GenBank/DDBJ databases">
        <title>Complete genome sequence of Roseovarius sp. MME-070.</title>
        <authorList>
            <person name="Nam Y.-D."/>
            <person name="Kang J."/>
            <person name="Chung W.-H."/>
            <person name="Park Y.S."/>
        </authorList>
    </citation>
    <scope>NUCLEOTIDE SEQUENCE [LARGE SCALE GENOMIC DNA]</scope>
    <source>
        <strain evidence="3">MME-070</strain>
    </source>
</reference>
<dbReference type="OrthoDB" id="9944267at2"/>
<sequence>MKTLPSLRAKEHRAFIGPEFGAGEDGADPQTLTYMQIMSDPKLAVLARQVYDELRQQFAQPDAVTMSETPEAEEYRLKLEGWADMLEILLEETLAELEAINAQRRSKSAEF</sequence>
<dbReference type="Proteomes" id="UP000428330">
    <property type="component" value="Chromosome"/>
</dbReference>
<proteinExistence type="predicted"/>
<name>A0A6I6IWN3_9RHOB</name>
<keyword evidence="3" id="KW-1185">Reference proteome</keyword>
<evidence type="ECO:0000313" key="2">
    <source>
        <dbReference type="EMBL" id="QGX99847.1"/>
    </source>
</evidence>
<evidence type="ECO:0000313" key="3">
    <source>
        <dbReference type="Proteomes" id="UP000428330"/>
    </source>
</evidence>
<dbReference type="AlphaFoldDB" id="A0A6I6IWN3"/>
<accession>A0A6I6IWN3</accession>
<protein>
    <submittedName>
        <fullName evidence="2">Uncharacterized protein</fullName>
    </submittedName>
</protein>
<organism evidence="2 3">
    <name type="scientific">Roseovarius faecimaris</name>
    <dbReference type="NCBI Taxonomy" id="2494550"/>
    <lineage>
        <taxon>Bacteria</taxon>
        <taxon>Pseudomonadati</taxon>
        <taxon>Pseudomonadota</taxon>
        <taxon>Alphaproteobacteria</taxon>
        <taxon>Rhodobacterales</taxon>
        <taxon>Roseobacteraceae</taxon>
        <taxon>Roseovarius</taxon>
    </lineage>
</organism>
<gene>
    <name evidence="2" type="ORF">EI983_16850</name>
</gene>
<feature type="coiled-coil region" evidence="1">
    <location>
        <begin position="72"/>
        <end position="110"/>
    </location>
</feature>
<dbReference type="KEGG" id="rom:EI983_16850"/>
<dbReference type="EMBL" id="CP034348">
    <property type="protein sequence ID" value="QGX99847.1"/>
    <property type="molecule type" value="Genomic_DNA"/>
</dbReference>